<dbReference type="EMBL" id="MGDX01000039">
    <property type="protein sequence ID" value="OGL69967.1"/>
    <property type="molecule type" value="Genomic_DNA"/>
</dbReference>
<dbReference type="EC" id="3.1.-.-" evidence="7"/>
<dbReference type="GO" id="GO:0004521">
    <property type="term" value="F:RNA endonuclease activity"/>
    <property type="evidence" value="ECO:0007669"/>
    <property type="project" value="UniProtKB-UniRule"/>
</dbReference>
<dbReference type="GO" id="GO:0004222">
    <property type="term" value="F:metalloendopeptidase activity"/>
    <property type="evidence" value="ECO:0007669"/>
    <property type="project" value="InterPro"/>
</dbReference>
<feature type="binding site" evidence="7">
    <location>
        <position position="117"/>
    </location>
    <ligand>
        <name>Zn(2+)</name>
        <dbReference type="ChEBI" id="CHEBI:29105"/>
        <note>catalytic</note>
    </ligand>
</feature>
<keyword evidence="4 7" id="KW-0255">Endonuclease</keyword>
<keyword evidence="5 7" id="KW-0378">Hydrolase</keyword>
<dbReference type="PANTHER" id="PTHR46986">
    <property type="entry name" value="ENDORIBONUCLEASE YBEY, CHLOROPLASTIC"/>
    <property type="match status" value="1"/>
</dbReference>
<keyword evidence="6 7" id="KW-0862">Zinc</keyword>
<gene>
    <name evidence="7" type="primary">ybeY</name>
    <name evidence="8" type="ORF">A3C17_02080</name>
</gene>
<dbReference type="GO" id="GO:0008270">
    <property type="term" value="F:zinc ion binding"/>
    <property type="evidence" value="ECO:0007669"/>
    <property type="project" value="UniProtKB-UniRule"/>
</dbReference>
<keyword evidence="7" id="KW-0698">rRNA processing</keyword>
<evidence type="ECO:0000256" key="5">
    <source>
        <dbReference type="ARBA" id="ARBA00022801"/>
    </source>
</evidence>
<dbReference type="GO" id="GO:0005737">
    <property type="term" value="C:cytoplasm"/>
    <property type="evidence" value="ECO:0007669"/>
    <property type="project" value="UniProtKB-SubCell"/>
</dbReference>
<dbReference type="Gene3D" id="3.40.390.30">
    <property type="entry name" value="Metalloproteases ('zincins'), catalytic domain"/>
    <property type="match status" value="1"/>
</dbReference>
<organism evidence="8 9">
    <name type="scientific">Candidatus Uhrbacteria bacterium RIFCSPHIGHO2_02_FULL_53_13</name>
    <dbReference type="NCBI Taxonomy" id="1802389"/>
    <lineage>
        <taxon>Bacteria</taxon>
        <taxon>Candidatus Uhriibacteriota</taxon>
    </lineage>
</organism>
<comment type="subcellular location">
    <subcellularLocation>
        <location evidence="7">Cytoplasm</location>
    </subcellularLocation>
</comment>
<evidence type="ECO:0000256" key="2">
    <source>
        <dbReference type="ARBA" id="ARBA00022722"/>
    </source>
</evidence>
<dbReference type="PANTHER" id="PTHR46986:SF1">
    <property type="entry name" value="ENDORIBONUCLEASE YBEY, CHLOROPLASTIC"/>
    <property type="match status" value="1"/>
</dbReference>
<evidence type="ECO:0000256" key="6">
    <source>
        <dbReference type="ARBA" id="ARBA00022833"/>
    </source>
</evidence>
<feature type="binding site" evidence="7">
    <location>
        <position position="123"/>
    </location>
    <ligand>
        <name>Zn(2+)</name>
        <dbReference type="ChEBI" id="CHEBI:29105"/>
        <note>catalytic</note>
    </ligand>
</feature>
<dbReference type="InterPro" id="IPR020549">
    <property type="entry name" value="YbeY_CS"/>
</dbReference>
<dbReference type="Pfam" id="PF02130">
    <property type="entry name" value="YbeY"/>
    <property type="match status" value="1"/>
</dbReference>
<evidence type="ECO:0000256" key="4">
    <source>
        <dbReference type="ARBA" id="ARBA00022759"/>
    </source>
</evidence>
<accession>A0A1F7TX04</accession>
<evidence type="ECO:0000256" key="1">
    <source>
        <dbReference type="ARBA" id="ARBA00010875"/>
    </source>
</evidence>
<keyword evidence="3 7" id="KW-0479">Metal-binding</keyword>
<dbReference type="Proteomes" id="UP000177097">
    <property type="component" value="Unassembled WGS sequence"/>
</dbReference>
<protein>
    <recommendedName>
        <fullName evidence="7">Endoribonuclease YbeY</fullName>
        <ecNumber evidence="7">3.1.-.-</ecNumber>
    </recommendedName>
</protein>
<comment type="function">
    <text evidence="7">Single strand-specific metallo-endoribonuclease involved in late-stage 70S ribosome quality control and in maturation of the 3' terminus of the 16S rRNA.</text>
</comment>
<dbReference type="AlphaFoldDB" id="A0A1F7TX04"/>
<dbReference type="PROSITE" id="PS01306">
    <property type="entry name" value="UPF0054"/>
    <property type="match status" value="1"/>
</dbReference>
<keyword evidence="2 7" id="KW-0540">Nuclease</keyword>
<dbReference type="STRING" id="1802389.A3C17_02080"/>
<sequence length="142" mass="15942">MIVFEVNFGTLKGGQRVPRRRIAAVFGATSRILKLSGRRSVSVAFVNTPAMRQLNEAYHGERGVTDVLAFPSDALSGRDGYLGEIVLHYSRAKQQAQARGVSVRRELDLLLVHGLLHLLGYDHDTDTKRARMFRLQDRILNL</sequence>
<evidence type="ECO:0000313" key="9">
    <source>
        <dbReference type="Proteomes" id="UP000177097"/>
    </source>
</evidence>
<comment type="caution">
    <text evidence="8">The sequence shown here is derived from an EMBL/GenBank/DDBJ whole genome shotgun (WGS) entry which is preliminary data.</text>
</comment>
<feature type="binding site" evidence="7">
    <location>
        <position position="113"/>
    </location>
    <ligand>
        <name>Zn(2+)</name>
        <dbReference type="ChEBI" id="CHEBI:29105"/>
        <note>catalytic</note>
    </ligand>
</feature>
<dbReference type="InterPro" id="IPR002036">
    <property type="entry name" value="YbeY"/>
</dbReference>
<proteinExistence type="inferred from homology"/>
<evidence type="ECO:0000313" key="8">
    <source>
        <dbReference type="EMBL" id="OGL69967.1"/>
    </source>
</evidence>
<comment type="cofactor">
    <cofactor evidence="7">
        <name>Zn(2+)</name>
        <dbReference type="ChEBI" id="CHEBI:29105"/>
    </cofactor>
    <text evidence="7">Binds 1 zinc ion.</text>
</comment>
<dbReference type="SUPFAM" id="SSF55486">
    <property type="entry name" value="Metalloproteases ('zincins'), catalytic domain"/>
    <property type="match status" value="1"/>
</dbReference>
<name>A0A1F7TX04_9BACT</name>
<reference evidence="8 9" key="1">
    <citation type="journal article" date="2016" name="Nat. Commun.">
        <title>Thousands of microbial genomes shed light on interconnected biogeochemical processes in an aquifer system.</title>
        <authorList>
            <person name="Anantharaman K."/>
            <person name="Brown C.T."/>
            <person name="Hug L.A."/>
            <person name="Sharon I."/>
            <person name="Castelle C.J."/>
            <person name="Probst A.J."/>
            <person name="Thomas B.C."/>
            <person name="Singh A."/>
            <person name="Wilkins M.J."/>
            <person name="Karaoz U."/>
            <person name="Brodie E.L."/>
            <person name="Williams K.H."/>
            <person name="Hubbard S.S."/>
            <person name="Banfield J.F."/>
        </authorList>
    </citation>
    <scope>NUCLEOTIDE SEQUENCE [LARGE SCALE GENOMIC DNA]</scope>
</reference>
<keyword evidence="7" id="KW-0963">Cytoplasm</keyword>
<keyword evidence="7" id="KW-0690">Ribosome biogenesis</keyword>
<evidence type="ECO:0000256" key="3">
    <source>
        <dbReference type="ARBA" id="ARBA00022723"/>
    </source>
</evidence>
<dbReference type="HAMAP" id="MF_00009">
    <property type="entry name" value="Endoribonucl_YbeY"/>
    <property type="match status" value="1"/>
</dbReference>
<comment type="similarity">
    <text evidence="1 7">Belongs to the endoribonuclease YbeY family.</text>
</comment>
<dbReference type="NCBIfam" id="TIGR00043">
    <property type="entry name" value="rRNA maturation RNase YbeY"/>
    <property type="match status" value="1"/>
</dbReference>
<dbReference type="GO" id="GO:0006364">
    <property type="term" value="P:rRNA processing"/>
    <property type="evidence" value="ECO:0007669"/>
    <property type="project" value="UniProtKB-UniRule"/>
</dbReference>
<dbReference type="InterPro" id="IPR023091">
    <property type="entry name" value="MetalPrtase_cat_dom_sf_prd"/>
</dbReference>
<evidence type="ECO:0000256" key="7">
    <source>
        <dbReference type="HAMAP-Rule" id="MF_00009"/>
    </source>
</evidence>